<feature type="signal peptide" evidence="3">
    <location>
        <begin position="1"/>
        <end position="26"/>
    </location>
</feature>
<dbReference type="EMBL" id="LR594052">
    <property type="protein sequence ID" value="VTT44960.1"/>
    <property type="molecule type" value="Genomic_DNA"/>
</dbReference>
<dbReference type="Gene3D" id="3.10.20.180">
    <property type="match status" value="2"/>
</dbReference>
<dbReference type="PRINTS" id="PR01753">
    <property type="entry name" value="STREPKINASE"/>
</dbReference>
<keyword evidence="4" id="KW-0378">Hydrolase</keyword>
<dbReference type="GO" id="GO:0016301">
    <property type="term" value="F:kinase activity"/>
    <property type="evidence" value="ECO:0007669"/>
    <property type="project" value="UniProtKB-KW"/>
</dbReference>
<dbReference type="Proteomes" id="UP000306241">
    <property type="component" value="Chromosome"/>
</dbReference>
<evidence type="ECO:0000313" key="5">
    <source>
        <dbReference type="Proteomes" id="UP000306241"/>
    </source>
</evidence>
<dbReference type="SUPFAM" id="SSF54328">
    <property type="entry name" value="Staphylokinase/streptokinase"/>
    <property type="match status" value="3"/>
</dbReference>
<name>A0A4V0H6S8_STRPO</name>
<keyword evidence="1 3" id="KW-0732">Signal</keyword>
<reference evidence="4 5" key="1">
    <citation type="submission" date="2019-05" db="EMBL/GenBank/DDBJ databases">
        <authorList>
            <consortium name="Pathogen Informatics"/>
        </authorList>
    </citation>
    <scope>NUCLEOTIDE SEQUENCE [LARGE SCALE GENOMIC DNA]</scope>
    <source>
        <strain evidence="4 5">NCTC10924</strain>
    </source>
</reference>
<dbReference type="AlphaFoldDB" id="A0A4V0H6S8"/>
<dbReference type="EC" id="3.4.-.-" evidence="4"/>
<keyword evidence="2" id="KW-0617">Plasminogen activation</keyword>
<dbReference type="RefSeq" id="WP_093959099.1">
    <property type="nucleotide sequence ID" value="NZ_FZQN01000003.1"/>
</dbReference>
<dbReference type="InterPro" id="IPR008124">
    <property type="entry name" value="SK"/>
</dbReference>
<keyword evidence="4" id="KW-0418">Kinase</keyword>
<dbReference type="OrthoDB" id="2237089at2"/>
<evidence type="ECO:0000256" key="1">
    <source>
        <dbReference type="ARBA" id="ARBA00022729"/>
    </source>
</evidence>
<dbReference type="GO" id="GO:0005576">
    <property type="term" value="C:extracellular region"/>
    <property type="evidence" value="ECO:0007669"/>
    <property type="project" value="InterPro"/>
</dbReference>
<dbReference type="Gene3D" id="3.10.20.150">
    <property type="match status" value="1"/>
</dbReference>
<sequence>MKRYMIFLGMILACATFLTPVQPVYANASEYLDELSESLLPRQRSSISISVVGYDRDTKKEFYIQGLDFEVTSSKVTKKDLLDAINSKYAHSRMDNQFNVLDFHEDAKLTNRQGEVLKADTDGSVTLPKGQIEQYTLTGHVTVGRKPEAPIKNPIDRVLVRRKFTFNPLNSDGKKLQSELTIPDVKKVNSVITVADLKCSAEEELKKLDPDYTILEVEGISVRHDDYTFSSVEDSNNLNSYYTVKAREYKPFDPNDDELMSGNQDTIDETYLIIKKDYLDKDGNLKYENVNVSYIDKETNTVLRNSQYRLMPYEMHRIDFLDPYDYQTRNKLLRNSLDDYGIFGYTVSGKVDIVESNGSRQVNVYMVKRDPNLRPFDHAGYDNGASYEEAKEYSYLHGLTAPNHENGKFEVGVKPK</sequence>
<evidence type="ECO:0000313" key="4">
    <source>
        <dbReference type="EMBL" id="VTT44960.1"/>
    </source>
</evidence>
<evidence type="ECO:0000256" key="3">
    <source>
        <dbReference type="SAM" id="SignalP"/>
    </source>
</evidence>
<dbReference type="InterPro" id="IPR036120">
    <property type="entry name" value="SAK/SK_sf"/>
</dbReference>
<evidence type="ECO:0000256" key="2">
    <source>
        <dbReference type="ARBA" id="ARBA00023202"/>
    </source>
</evidence>
<protein>
    <submittedName>
        <fullName evidence="4">Streptokinase</fullName>
        <ecNumber evidence="4">3.4.-.-</ecNumber>
    </submittedName>
</protein>
<gene>
    <name evidence="4" type="primary">ska</name>
    <name evidence="4" type="ORF">NCTC10924_01298</name>
</gene>
<keyword evidence="4" id="KW-0808">Transferase</keyword>
<organism evidence="4 5">
    <name type="scientific">Streptococcus porcinus</name>
    <dbReference type="NCBI Taxonomy" id="1340"/>
    <lineage>
        <taxon>Bacteria</taxon>
        <taxon>Bacillati</taxon>
        <taxon>Bacillota</taxon>
        <taxon>Bacilli</taxon>
        <taxon>Lactobacillales</taxon>
        <taxon>Streptococcaceae</taxon>
        <taxon>Streptococcus</taxon>
    </lineage>
</organism>
<accession>A0A4V0H6S8</accession>
<dbReference type="GO" id="GO:0016787">
    <property type="term" value="F:hydrolase activity"/>
    <property type="evidence" value="ECO:0007669"/>
    <property type="project" value="UniProtKB-KW"/>
</dbReference>
<proteinExistence type="predicted"/>
<feature type="chain" id="PRO_5039057106" evidence="3">
    <location>
        <begin position="27"/>
        <end position="416"/>
    </location>
</feature>
<dbReference type="Pfam" id="PF02821">
    <property type="entry name" value="Staphylokinase"/>
    <property type="match status" value="1"/>
</dbReference>
<dbReference type="InterPro" id="IPR004093">
    <property type="entry name" value="SAK"/>
</dbReference>